<sequence>MPLSDRIHRAAATVLAALALLAAAGCDPQRLSELQPGVSTEADVRDRFGAPEMIWEEPGGARTFEYNRQPAGQVNYMITLGPDGKLAGVRQVLTPENFARIQPGMPMSEVRRMLGKPAKTMHFALKGETEVDWRFALPATSPKLFTVVHGPDQRVLRTYTGDDMDAHENKGGGR</sequence>
<dbReference type="OrthoDB" id="5297256at2"/>
<protein>
    <submittedName>
        <fullName evidence="2">Beta-barrel assembly machine subunit BamE</fullName>
    </submittedName>
</protein>
<proteinExistence type="predicted"/>
<accession>A0A543LA90</accession>
<dbReference type="PROSITE" id="PS51257">
    <property type="entry name" value="PROKAR_LIPOPROTEIN"/>
    <property type="match status" value="1"/>
</dbReference>
<reference evidence="2 3" key="1">
    <citation type="submission" date="2019-06" db="EMBL/GenBank/DDBJ databases">
        <title>Genomic Encyclopedia of Archaeal and Bacterial Type Strains, Phase II (KMG-II): from individual species to whole genera.</title>
        <authorList>
            <person name="Goeker M."/>
        </authorList>
    </citation>
    <scope>NUCLEOTIDE SEQUENCE [LARGE SCALE GENOMIC DNA]</scope>
    <source>
        <strain evidence="2 3">DSM 7270</strain>
    </source>
</reference>
<dbReference type="EMBL" id="VFPV01000002">
    <property type="protein sequence ID" value="TQN04202.1"/>
    <property type="molecule type" value="Genomic_DNA"/>
</dbReference>
<dbReference type="Proteomes" id="UP000316993">
    <property type="component" value="Unassembled WGS sequence"/>
</dbReference>
<organism evidence="2 3">
    <name type="scientific">Acidovorax temperans</name>
    <dbReference type="NCBI Taxonomy" id="80878"/>
    <lineage>
        <taxon>Bacteria</taxon>
        <taxon>Pseudomonadati</taxon>
        <taxon>Pseudomonadota</taxon>
        <taxon>Betaproteobacteria</taxon>
        <taxon>Burkholderiales</taxon>
        <taxon>Comamonadaceae</taxon>
        <taxon>Acidovorax</taxon>
    </lineage>
</organism>
<feature type="signal peptide" evidence="1">
    <location>
        <begin position="1"/>
        <end position="24"/>
    </location>
</feature>
<dbReference type="RefSeq" id="WP_044396040.1">
    <property type="nucleotide sequence ID" value="NZ_JBKBMI010000006.1"/>
</dbReference>
<keyword evidence="1" id="KW-0732">Signal</keyword>
<evidence type="ECO:0000256" key="1">
    <source>
        <dbReference type="SAM" id="SignalP"/>
    </source>
</evidence>
<dbReference type="AlphaFoldDB" id="A0A543LA90"/>
<feature type="chain" id="PRO_5021932565" evidence="1">
    <location>
        <begin position="25"/>
        <end position="174"/>
    </location>
</feature>
<gene>
    <name evidence="2" type="ORF">BDD18_2919</name>
</gene>
<name>A0A543LA90_9BURK</name>
<comment type="caution">
    <text evidence="2">The sequence shown here is derived from an EMBL/GenBank/DDBJ whole genome shotgun (WGS) entry which is preliminary data.</text>
</comment>
<evidence type="ECO:0000313" key="2">
    <source>
        <dbReference type="EMBL" id="TQN04202.1"/>
    </source>
</evidence>
<evidence type="ECO:0000313" key="3">
    <source>
        <dbReference type="Proteomes" id="UP000316993"/>
    </source>
</evidence>